<dbReference type="GO" id="GO:0009306">
    <property type="term" value="P:protein secretion"/>
    <property type="evidence" value="ECO:0007669"/>
    <property type="project" value="InterPro"/>
</dbReference>
<dbReference type="EMBL" id="PZKL01000045">
    <property type="protein sequence ID" value="PTH79191.1"/>
    <property type="molecule type" value="Genomic_DNA"/>
</dbReference>
<organism evidence="7 8">
    <name type="scientific">Aeromonas veronii</name>
    <dbReference type="NCBI Taxonomy" id="654"/>
    <lineage>
        <taxon>Bacteria</taxon>
        <taxon>Pseudomonadati</taxon>
        <taxon>Pseudomonadota</taxon>
        <taxon>Gammaproteobacteria</taxon>
        <taxon>Aeromonadales</taxon>
        <taxon>Aeromonadaceae</taxon>
        <taxon>Aeromonas</taxon>
    </lineage>
</organism>
<evidence type="ECO:0000256" key="1">
    <source>
        <dbReference type="ARBA" id="ARBA00004370"/>
    </source>
</evidence>
<comment type="caution">
    <text evidence="7">The sequence shown here is derived from an EMBL/GenBank/DDBJ whole genome shotgun (WGS) entry which is preliminary data.</text>
</comment>
<dbReference type="PROSITE" id="PS51257">
    <property type="entry name" value="PROKAR_LIPOPROTEIN"/>
    <property type="match status" value="1"/>
</dbReference>
<feature type="signal peptide" evidence="5">
    <location>
        <begin position="1"/>
        <end position="18"/>
    </location>
</feature>
<name>A0A2T4MX99_AERVE</name>
<evidence type="ECO:0000256" key="5">
    <source>
        <dbReference type="SAM" id="SignalP"/>
    </source>
</evidence>
<dbReference type="PANTHER" id="PTHR30332:SF24">
    <property type="entry name" value="SECRETIN GSPD-RELATED"/>
    <property type="match status" value="1"/>
</dbReference>
<protein>
    <recommendedName>
        <fullName evidence="6">Type II/III secretion system secretin-like domain-containing protein</fullName>
    </recommendedName>
</protein>
<sequence length="502" mass="53023">MKLSRIAVVLSMALGLGACTGASIPARGEGEVQRTNFEKDTHETWSNEEPSITYIKQQGKMVIDEPSAIPQRIKNITINTQFSQDSTLSDVAGMIRPMGVYLVIPDEKIRNKKIVIFDYNGKLGDFLDAIGAAYGISFNWNEGGIITAEEGSHYLLRIPQDKQLAKSIASDIKSLGADDVSTSIETGTVSYKASSRVNKRIVSFMERNSYNAALVSMQVAVITVALDKTQNSGIDWGNMAIALGGTTSVPSAGDLAAGAASALTGGTGGETGGTGGTGGTVTPSVTSVPKFAIGGGATKVNYASGNFSLNAAINYLSTYGRTETSQSVLMKTLSGRDVNIKSGQKIPYIDSIGTSSMSSEGGVVSANTSNVEIKDVDIGLDLTLKPLYDAESEIVTIDVGLEINSLLSFIELSAGEQGKVTRPNTQTQSFTDVVKMNAGQSVLIGGVSFGTISDNRSAPSFLEKAGISSKNDKDSRNTMFVMIRPTVTVYGDFSKDKQVIRK</sequence>
<comment type="similarity">
    <text evidence="4">Belongs to the bacterial secretin family.</text>
</comment>
<evidence type="ECO:0000256" key="3">
    <source>
        <dbReference type="ARBA" id="ARBA00023136"/>
    </source>
</evidence>
<dbReference type="GO" id="GO:0015627">
    <property type="term" value="C:type II protein secretion system complex"/>
    <property type="evidence" value="ECO:0007669"/>
    <property type="project" value="TreeGrafter"/>
</dbReference>
<evidence type="ECO:0000313" key="8">
    <source>
        <dbReference type="Proteomes" id="UP000241986"/>
    </source>
</evidence>
<dbReference type="PANTHER" id="PTHR30332">
    <property type="entry name" value="PROBABLE GENERAL SECRETION PATHWAY PROTEIN D"/>
    <property type="match status" value="1"/>
</dbReference>
<dbReference type="InterPro" id="IPR050810">
    <property type="entry name" value="Bact_Secretion_Sys_Channel"/>
</dbReference>
<evidence type="ECO:0000313" key="7">
    <source>
        <dbReference type="EMBL" id="PTH79191.1"/>
    </source>
</evidence>
<accession>A0A2T4MX99</accession>
<dbReference type="AlphaFoldDB" id="A0A2T4MX99"/>
<gene>
    <name evidence="7" type="ORF">DAA48_22430</name>
</gene>
<dbReference type="InterPro" id="IPR004846">
    <property type="entry name" value="T2SS/T3SS_dom"/>
</dbReference>
<evidence type="ECO:0000259" key="6">
    <source>
        <dbReference type="Pfam" id="PF00263"/>
    </source>
</evidence>
<proteinExistence type="inferred from homology"/>
<dbReference type="RefSeq" id="WP_107684838.1">
    <property type="nucleotide sequence ID" value="NZ_PZKL01000045.1"/>
</dbReference>
<evidence type="ECO:0000256" key="2">
    <source>
        <dbReference type="ARBA" id="ARBA00022729"/>
    </source>
</evidence>
<dbReference type="Pfam" id="PF00263">
    <property type="entry name" value="Secretin"/>
    <property type="match status" value="1"/>
</dbReference>
<comment type="subcellular location">
    <subcellularLocation>
        <location evidence="1">Membrane</location>
    </subcellularLocation>
</comment>
<keyword evidence="2 5" id="KW-0732">Signal</keyword>
<dbReference type="GO" id="GO:0016020">
    <property type="term" value="C:membrane"/>
    <property type="evidence" value="ECO:0007669"/>
    <property type="project" value="UniProtKB-SubCell"/>
</dbReference>
<dbReference type="Proteomes" id="UP000241986">
    <property type="component" value="Unassembled WGS sequence"/>
</dbReference>
<evidence type="ECO:0000256" key="4">
    <source>
        <dbReference type="RuleBase" id="RU004003"/>
    </source>
</evidence>
<feature type="domain" description="Type II/III secretion system secretin-like" evidence="6">
    <location>
        <begin position="316"/>
        <end position="487"/>
    </location>
</feature>
<reference evidence="7 8" key="1">
    <citation type="submission" date="2018-03" db="EMBL/GenBank/DDBJ databases">
        <title>Aeromonas veronii whole genome sequencing and analysis.</title>
        <authorList>
            <person name="Xie H."/>
            <person name="Liu T."/>
            <person name="Wang K."/>
        </authorList>
    </citation>
    <scope>NUCLEOTIDE SEQUENCE [LARGE SCALE GENOMIC DNA]</scope>
    <source>
        <strain evidence="7 8">XH.VA.1</strain>
    </source>
</reference>
<keyword evidence="3" id="KW-0472">Membrane</keyword>
<feature type="chain" id="PRO_5015556090" description="Type II/III secretion system secretin-like domain-containing protein" evidence="5">
    <location>
        <begin position="19"/>
        <end position="502"/>
    </location>
</feature>